<dbReference type="AlphaFoldDB" id="A0A804LVG6"/>
<evidence type="ECO:0000313" key="6">
    <source>
        <dbReference type="Proteomes" id="UP000007305"/>
    </source>
</evidence>
<name>A0A804LVG6_MAIZE</name>
<proteinExistence type="predicted"/>
<evidence type="ECO:0000256" key="3">
    <source>
        <dbReference type="ARBA" id="ARBA00048336"/>
    </source>
</evidence>
<dbReference type="InterPro" id="IPR036457">
    <property type="entry name" value="PPM-type-like_dom_sf"/>
</dbReference>
<evidence type="ECO:0000256" key="1">
    <source>
        <dbReference type="ARBA" id="ARBA00013081"/>
    </source>
</evidence>
<dbReference type="Pfam" id="PF00481">
    <property type="entry name" value="PP2C"/>
    <property type="match status" value="1"/>
</dbReference>
<dbReference type="GO" id="GO:0004722">
    <property type="term" value="F:protein serine/threonine phosphatase activity"/>
    <property type="evidence" value="ECO:0007669"/>
    <property type="project" value="UniProtKB-EC"/>
</dbReference>
<keyword evidence="6" id="KW-1185">Reference proteome</keyword>
<protein>
    <recommendedName>
        <fullName evidence="1">protein-serine/threonine phosphatase</fullName>
        <ecNumber evidence="1">3.1.3.16</ecNumber>
    </recommendedName>
</protein>
<accession>A0A804LVG6</accession>
<dbReference type="EC" id="3.1.3.16" evidence="1"/>
<reference evidence="6" key="1">
    <citation type="submission" date="2015-12" db="EMBL/GenBank/DDBJ databases">
        <title>Update maize B73 reference genome by single molecule sequencing technologies.</title>
        <authorList>
            <consortium name="Maize Genome Sequencing Project"/>
            <person name="Ware D."/>
        </authorList>
    </citation>
    <scope>NUCLEOTIDE SEQUENCE [LARGE SCALE GENOMIC DNA]</scope>
    <source>
        <strain evidence="6">cv. B73</strain>
    </source>
</reference>
<evidence type="ECO:0000313" key="5">
    <source>
        <dbReference type="EnsemblPlants" id="Zm00001eb039580_P001"/>
    </source>
</evidence>
<dbReference type="InParanoid" id="A0A804LVG6"/>
<reference evidence="5" key="3">
    <citation type="submission" date="2021-05" db="UniProtKB">
        <authorList>
            <consortium name="EnsemblPlants"/>
        </authorList>
    </citation>
    <scope>IDENTIFICATION</scope>
    <source>
        <strain evidence="5">cv. B73</strain>
    </source>
</reference>
<evidence type="ECO:0000259" key="4">
    <source>
        <dbReference type="Pfam" id="PF00481"/>
    </source>
</evidence>
<dbReference type="EnsemblPlants" id="Zm00001eb039580_T001">
    <property type="protein sequence ID" value="Zm00001eb039580_P001"/>
    <property type="gene ID" value="Zm00001eb039580"/>
</dbReference>
<evidence type="ECO:0000256" key="2">
    <source>
        <dbReference type="ARBA" id="ARBA00047761"/>
    </source>
</evidence>
<dbReference type="Gene3D" id="3.60.40.10">
    <property type="entry name" value="PPM-type phosphatase domain"/>
    <property type="match status" value="1"/>
</dbReference>
<dbReference type="InterPro" id="IPR001932">
    <property type="entry name" value="PPM-type_phosphatase-like_dom"/>
</dbReference>
<organism evidence="5 6">
    <name type="scientific">Zea mays</name>
    <name type="common">Maize</name>
    <dbReference type="NCBI Taxonomy" id="4577"/>
    <lineage>
        <taxon>Eukaryota</taxon>
        <taxon>Viridiplantae</taxon>
        <taxon>Streptophyta</taxon>
        <taxon>Embryophyta</taxon>
        <taxon>Tracheophyta</taxon>
        <taxon>Spermatophyta</taxon>
        <taxon>Magnoliopsida</taxon>
        <taxon>Liliopsida</taxon>
        <taxon>Poales</taxon>
        <taxon>Poaceae</taxon>
        <taxon>PACMAD clade</taxon>
        <taxon>Panicoideae</taxon>
        <taxon>Andropogonodae</taxon>
        <taxon>Andropogoneae</taxon>
        <taxon>Tripsacinae</taxon>
        <taxon>Zea</taxon>
    </lineage>
</organism>
<dbReference type="Proteomes" id="UP000007305">
    <property type="component" value="Chromosome 1"/>
</dbReference>
<sequence>MNLERLRLSMAMNTPEDQMFNFDPKTIEWDDYFYRIHIPGIHNRCLDAVQSGCTALSMVKQGDLMVVANVGDSRVVLGTTSDDDVITSSSSSST</sequence>
<feature type="domain" description="PPM-type phosphatase" evidence="4">
    <location>
        <begin position="48"/>
        <end position="83"/>
    </location>
</feature>
<dbReference type="SUPFAM" id="SSF81606">
    <property type="entry name" value="PP2C-like"/>
    <property type="match status" value="1"/>
</dbReference>
<reference evidence="5" key="2">
    <citation type="submission" date="2019-07" db="EMBL/GenBank/DDBJ databases">
        <authorList>
            <person name="Seetharam A."/>
            <person name="Woodhouse M."/>
            <person name="Cannon E."/>
        </authorList>
    </citation>
    <scope>NUCLEOTIDE SEQUENCE [LARGE SCALE GENOMIC DNA]</scope>
    <source>
        <strain evidence="5">cv. B73</strain>
    </source>
</reference>
<comment type="catalytic activity">
    <reaction evidence="2">
        <text>O-phospho-L-seryl-[protein] + H2O = L-seryl-[protein] + phosphate</text>
        <dbReference type="Rhea" id="RHEA:20629"/>
        <dbReference type="Rhea" id="RHEA-COMP:9863"/>
        <dbReference type="Rhea" id="RHEA-COMP:11604"/>
        <dbReference type="ChEBI" id="CHEBI:15377"/>
        <dbReference type="ChEBI" id="CHEBI:29999"/>
        <dbReference type="ChEBI" id="CHEBI:43474"/>
        <dbReference type="ChEBI" id="CHEBI:83421"/>
        <dbReference type="EC" id="3.1.3.16"/>
    </reaction>
</comment>
<comment type="catalytic activity">
    <reaction evidence="3">
        <text>O-phospho-L-threonyl-[protein] + H2O = L-threonyl-[protein] + phosphate</text>
        <dbReference type="Rhea" id="RHEA:47004"/>
        <dbReference type="Rhea" id="RHEA-COMP:11060"/>
        <dbReference type="Rhea" id="RHEA-COMP:11605"/>
        <dbReference type="ChEBI" id="CHEBI:15377"/>
        <dbReference type="ChEBI" id="CHEBI:30013"/>
        <dbReference type="ChEBI" id="CHEBI:43474"/>
        <dbReference type="ChEBI" id="CHEBI:61977"/>
        <dbReference type="EC" id="3.1.3.16"/>
    </reaction>
</comment>
<dbReference type="Gramene" id="Zm00001eb039580_T001">
    <property type="protein sequence ID" value="Zm00001eb039580_P001"/>
    <property type="gene ID" value="Zm00001eb039580"/>
</dbReference>